<comment type="caution">
    <text evidence="3">The sequence shown here is derived from an EMBL/GenBank/DDBJ whole genome shotgun (WGS) entry which is preliminary data.</text>
</comment>
<sequence>MGNENSHFHGRPPSEGSLCAVIKLKKISELPMEKSVISELVYIRGLPWLLSLSQQKKYRHDKSISIILRCNADSDQVKKGILPPKWSCRVTGTLRILSQEPAIEPITESTLILFQFSSFNNGFSNSYFKKSIFSEIDDVLFSAGGRIRLYYMYKWTPLVECGYLKNDEINIQIAFNTITDLTTKQPAPCKRVLSNTPDPVPTTSQLEITRGSWITLEKCSQCFSRPRLYMQENRLVCEGCSTKNANKQVEVAQNSANKLLRREMERQKNDLEAQNMYQFNAKRHFWFSFK</sequence>
<dbReference type="Gene3D" id="2.60.210.10">
    <property type="entry name" value="Apoptosis, Tumor Necrosis Factor Receptor Associated Protein 2, Chain A"/>
    <property type="match status" value="1"/>
</dbReference>
<reference evidence="3 4" key="1">
    <citation type="submission" date="2024-08" db="EMBL/GenBank/DDBJ databases">
        <authorList>
            <person name="Cucini C."/>
            <person name="Frati F."/>
        </authorList>
    </citation>
    <scope>NUCLEOTIDE SEQUENCE [LARGE SCALE GENOMIC DNA]</scope>
</reference>
<accession>A0ABP1R587</accession>
<gene>
    <name evidence="3" type="ORF">ODALV1_LOCUS18858</name>
</gene>
<evidence type="ECO:0000313" key="3">
    <source>
        <dbReference type="EMBL" id="CAL8120115.1"/>
    </source>
</evidence>
<feature type="domain" description="MATH" evidence="2">
    <location>
        <begin position="25"/>
        <end position="106"/>
    </location>
</feature>
<evidence type="ECO:0000256" key="1">
    <source>
        <dbReference type="SAM" id="Coils"/>
    </source>
</evidence>
<evidence type="ECO:0000259" key="2">
    <source>
        <dbReference type="Pfam" id="PF00917"/>
    </source>
</evidence>
<protein>
    <recommendedName>
        <fullName evidence="2">MATH domain-containing protein</fullName>
    </recommendedName>
</protein>
<keyword evidence="4" id="KW-1185">Reference proteome</keyword>
<evidence type="ECO:0000313" key="4">
    <source>
        <dbReference type="Proteomes" id="UP001642540"/>
    </source>
</evidence>
<keyword evidence="1" id="KW-0175">Coiled coil</keyword>
<dbReference type="Proteomes" id="UP001642540">
    <property type="component" value="Unassembled WGS sequence"/>
</dbReference>
<dbReference type="Pfam" id="PF00917">
    <property type="entry name" value="MATH"/>
    <property type="match status" value="1"/>
</dbReference>
<dbReference type="InterPro" id="IPR002083">
    <property type="entry name" value="MATH/TRAF_dom"/>
</dbReference>
<dbReference type="EMBL" id="CAXLJM020000062">
    <property type="protein sequence ID" value="CAL8120115.1"/>
    <property type="molecule type" value="Genomic_DNA"/>
</dbReference>
<organism evidence="3 4">
    <name type="scientific">Orchesella dallaii</name>
    <dbReference type="NCBI Taxonomy" id="48710"/>
    <lineage>
        <taxon>Eukaryota</taxon>
        <taxon>Metazoa</taxon>
        <taxon>Ecdysozoa</taxon>
        <taxon>Arthropoda</taxon>
        <taxon>Hexapoda</taxon>
        <taxon>Collembola</taxon>
        <taxon>Entomobryomorpha</taxon>
        <taxon>Entomobryoidea</taxon>
        <taxon>Orchesellidae</taxon>
        <taxon>Orchesellinae</taxon>
        <taxon>Orchesella</taxon>
    </lineage>
</organism>
<dbReference type="SUPFAM" id="SSF49599">
    <property type="entry name" value="TRAF domain-like"/>
    <property type="match status" value="1"/>
</dbReference>
<name>A0ABP1R587_9HEXA</name>
<proteinExistence type="predicted"/>
<feature type="coiled-coil region" evidence="1">
    <location>
        <begin position="242"/>
        <end position="274"/>
    </location>
</feature>
<dbReference type="InterPro" id="IPR008974">
    <property type="entry name" value="TRAF-like"/>
</dbReference>